<evidence type="ECO:0000256" key="5">
    <source>
        <dbReference type="ARBA" id="ARBA00023136"/>
    </source>
</evidence>
<dbReference type="PANTHER" id="PTHR30069">
    <property type="entry name" value="TONB-DEPENDENT OUTER MEMBRANE RECEPTOR"/>
    <property type="match status" value="1"/>
</dbReference>
<evidence type="ECO:0000256" key="6">
    <source>
        <dbReference type="ARBA" id="ARBA00023237"/>
    </source>
</evidence>
<evidence type="ECO:0000259" key="8">
    <source>
        <dbReference type="Pfam" id="PF25183"/>
    </source>
</evidence>
<comment type="subcellular location">
    <subcellularLocation>
        <location evidence="1">Cell outer membrane</location>
        <topology evidence="1">Multi-pass membrane protein</topology>
    </subcellularLocation>
</comment>
<dbReference type="HOGENOM" id="CLU_006298_0_0_0"/>
<reference evidence="9 10" key="1">
    <citation type="journal article" date="2009" name="Appl. Environ. Microbiol.">
        <title>Three genomes from the phylum Acidobacteria provide insight into the lifestyles of these microorganisms in soils.</title>
        <authorList>
            <person name="Ward N.L."/>
            <person name="Challacombe J.F."/>
            <person name="Janssen P.H."/>
            <person name="Henrissat B."/>
            <person name="Coutinho P.M."/>
            <person name="Wu M."/>
            <person name="Xie G."/>
            <person name="Haft D.H."/>
            <person name="Sait M."/>
            <person name="Badger J."/>
            <person name="Barabote R.D."/>
            <person name="Bradley B."/>
            <person name="Brettin T.S."/>
            <person name="Brinkac L.M."/>
            <person name="Bruce D."/>
            <person name="Creasy T."/>
            <person name="Daugherty S.C."/>
            <person name="Davidsen T.M."/>
            <person name="DeBoy R.T."/>
            <person name="Detter J.C."/>
            <person name="Dodson R.J."/>
            <person name="Durkin A.S."/>
            <person name="Ganapathy A."/>
            <person name="Gwinn-Giglio M."/>
            <person name="Han C.S."/>
            <person name="Khouri H."/>
            <person name="Kiss H."/>
            <person name="Kothari S.P."/>
            <person name="Madupu R."/>
            <person name="Nelson K.E."/>
            <person name="Nelson W.C."/>
            <person name="Paulsen I."/>
            <person name="Penn K."/>
            <person name="Ren Q."/>
            <person name="Rosovitz M.J."/>
            <person name="Selengut J.D."/>
            <person name="Shrivastava S."/>
            <person name="Sullivan S.A."/>
            <person name="Tapia R."/>
            <person name="Thompson L.S."/>
            <person name="Watkins K.L."/>
            <person name="Yang Q."/>
            <person name="Yu C."/>
            <person name="Zafar N."/>
            <person name="Zhou L."/>
            <person name="Kuske C.R."/>
        </authorList>
    </citation>
    <scope>NUCLEOTIDE SEQUENCE [LARGE SCALE GENOMIC DNA]</scope>
    <source>
        <strain evidence="10">ATCC 51196 / DSM 11244 / BCRC 80197 / JCM 7670 / NBRC 15755 / NCIMB 13165 / 161</strain>
    </source>
</reference>
<protein>
    <recommendedName>
        <fullName evidence="8">TonB-dependent transporter Oar-like beta-barrel domain-containing protein</fullName>
    </recommendedName>
</protein>
<dbReference type="InterPro" id="IPR036942">
    <property type="entry name" value="Beta-barrel_TonB_sf"/>
</dbReference>
<evidence type="ECO:0000313" key="9">
    <source>
        <dbReference type="EMBL" id="ACO32321.1"/>
    </source>
</evidence>
<dbReference type="GO" id="GO:0030246">
    <property type="term" value="F:carbohydrate binding"/>
    <property type="evidence" value="ECO:0007669"/>
    <property type="project" value="InterPro"/>
</dbReference>
<keyword evidence="5" id="KW-0472">Membrane</keyword>
<dbReference type="eggNOG" id="COG4771">
    <property type="taxonomic scope" value="Bacteria"/>
</dbReference>
<evidence type="ECO:0000256" key="3">
    <source>
        <dbReference type="ARBA" id="ARBA00022452"/>
    </source>
</evidence>
<evidence type="ECO:0000313" key="10">
    <source>
        <dbReference type="Proteomes" id="UP000002207"/>
    </source>
</evidence>
<dbReference type="SUPFAM" id="SSF56935">
    <property type="entry name" value="Porins"/>
    <property type="match status" value="1"/>
</dbReference>
<feature type="signal peptide" evidence="7">
    <location>
        <begin position="1"/>
        <end position="25"/>
    </location>
</feature>
<dbReference type="Pfam" id="PF25183">
    <property type="entry name" value="OMP_b-brl_4"/>
    <property type="match status" value="1"/>
</dbReference>
<gene>
    <name evidence="9" type="ordered locus">ACP_0549</name>
</gene>
<evidence type="ECO:0000256" key="7">
    <source>
        <dbReference type="SAM" id="SignalP"/>
    </source>
</evidence>
<dbReference type="GO" id="GO:0015344">
    <property type="term" value="F:siderophore uptake transmembrane transporter activity"/>
    <property type="evidence" value="ECO:0007669"/>
    <property type="project" value="TreeGrafter"/>
</dbReference>
<evidence type="ECO:0000256" key="2">
    <source>
        <dbReference type="ARBA" id="ARBA00022448"/>
    </source>
</evidence>
<name>C1F145_ACIC5</name>
<dbReference type="STRING" id="240015.ACP_0549"/>
<dbReference type="RefSeq" id="WP_012680936.1">
    <property type="nucleotide sequence ID" value="NC_012483.1"/>
</dbReference>
<dbReference type="InterPro" id="IPR057601">
    <property type="entry name" value="Oar-like_b-barrel"/>
</dbReference>
<evidence type="ECO:0000256" key="1">
    <source>
        <dbReference type="ARBA" id="ARBA00004571"/>
    </source>
</evidence>
<dbReference type="GO" id="GO:0044718">
    <property type="term" value="P:siderophore transmembrane transport"/>
    <property type="evidence" value="ECO:0007669"/>
    <property type="project" value="TreeGrafter"/>
</dbReference>
<dbReference type="InParanoid" id="C1F145"/>
<dbReference type="Gene3D" id="2.60.40.1120">
    <property type="entry name" value="Carboxypeptidase-like, regulatory domain"/>
    <property type="match status" value="1"/>
</dbReference>
<evidence type="ECO:0000256" key="4">
    <source>
        <dbReference type="ARBA" id="ARBA00022692"/>
    </source>
</evidence>
<accession>C1F145</accession>
<dbReference type="KEGG" id="aca:ACP_0549"/>
<dbReference type="Gene3D" id="2.40.170.20">
    <property type="entry name" value="TonB-dependent receptor, beta-barrel domain"/>
    <property type="match status" value="1"/>
</dbReference>
<dbReference type="InterPro" id="IPR039426">
    <property type="entry name" value="TonB-dep_rcpt-like"/>
</dbReference>
<organism evidence="9 10">
    <name type="scientific">Acidobacterium capsulatum (strain ATCC 51196 / DSM 11244 / BCRC 80197 / JCM 7670 / NBRC 15755 / NCIMB 13165 / 161)</name>
    <dbReference type="NCBI Taxonomy" id="240015"/>
    <lineage>
        <taxon>Bacteria</taxon>
        <taxon>Pseudomonadati</taxon>
        <taxon>Acidobacteriota</taxon>
        <taxon>Terriglobia</taxon>
        <taxon>Terriglobales</taxon>
        <taxon>Acidobacteriaceae</taxon>
        <taxon>Acidobacterium</taxon>
    </lineage>
</organism>
<dbReference type="Pfam" id="PF13620">
    <property type="entry name" value="CarboxypepD_reg"/>
    <property type="match status" value="1"/>
</dbReference>
<dbReference type="EMBL" id="CP001472">
    <property type="protein sequence ID" value="ACO32321.1"/>
    <property type="molecule type" value="Genomic_DNA"/>
</dbReference>
<dbReference type="Proteomes" id="UP000002207">
    <property type="component" value="Chromosome"/>
</dbReference>
<keyword evidence="6" id="KW-0998">Cell outer membrane</keyword>
<feature type="domain" description="TonB-dependent transporter Oar-like beta-barrel" evidence="8">
    <location>
        <begin position="256"/>
        <end position="1232"/>
    </location>
</feature>
<dbReference type="GO" id="GO:0009279">
    <property type="term" value="C:cell outer membrane"/>
    <property type="evidence" value="ECO:0007669"/>
    <property type="project" value="UniProtKB-SubCell"/>
</dbReference>
<keyword evidence="7" id="KW-0732">Signal</keyword>
<keyword evidence="3" id="KW-1134">Transmembrane beta strand</keyword>
<keyword evidence="10" id="KW-1185">Reference proteome</keyword>
<dbReference type="AlphaFoldDB" id="C1F145"/>
<dbReference type="InterPro" id="IPR013784">
    <property type="entry name" value="Carb-bd-like_fold"/>
</dbReference>
<feature type="chain" id="PRO_5002907281" description="TonB-dependent transporter Oar-like beta-barrel domain-containing protein" evidence="7">
    <location>
        <begin position="26"/>
        <end position="1239"/>
    </location>
</feature>
<dbReference type="PANTHER" id="PTHR30069:SF46">
    <property type="entry name" value="OAR PROTEIN"/>
    <property type="match status" value="1"/>
</dbReference>
<proteinExistence type="predicted"/>
<keyword evidence="4" id="KW-0812">Transmembrane</keyword>
<keyword evidence="2" id="KW-0813">Transport</keyword>
<dbReference type="SUPFAM" id="SSF49452">
    <property type="entry name" value="Starch-binding domain-like"/>
    <property type="match status" value="1"/>
</dbReference>
<sequence length="1239" mass="133550">MQRSLLRFAGVFLLAFLLFAAASHAQEFRSTLTGQVTDSSGAVIKNASVTAVNNASGTSYTAKTSAKGVYYIPYVLPGTYTVTAKAEGFKSLVQDKVTLLAAQTFNQNFTLPVGAVDQQVVVSGAPPQLETATGSGGTVIGERELESLPVQGEQAYTLIGTTPGSQFTQTQFGTGGYHGTTGWDVTNSYTLGGGIVGNNQFTLNGTNITSQFGYDNHSPGEWTVSPNIDSISEINVMTNTYDARYGRTSGGTVNVVSKAGTNKYHASARYAYQGSIFNANTFENNLAGQPRQGEVQNQFWITAGGPVIHNKLFFFFAFEGYRQVLAGTTLEHVPPAYLRPGYNGNAGVDFSLVQKMDPAEFPDGLPIYQPGTAYCLDGGTATACNSDHVAQTEFPNDSLPASDINSTAAAVLKYIPLPNVPGTENLARGDNYIAHTPDLYSYNQPQIRVDYNLGEKTKMYSYFLWWKGTENRSQNGLTGIAANGNINHLREDWVATQDITHVFTPTLVGDFKASFDRFYESSPDGDLTHQTNPSAIGLGMPLPGSTSSEYLPEFGVSDNWGTGLVSGNTIFGNQENADVTNNYTLDIDFTKSAGAHNIEFGGEIDEFQYGGFPYSGGHPNGDFSFNSGWTQFNPHNQNCYQATPGGTNQCNSNQPNGSSLASFYLGDPGSGGVDWIDSIMEGYPVFAGYFQDNWRVNHRLTLNLGIRYDVQRGLRERHNALNRGLCLTCVNPLTNDATYQANVANSANDAAWQAAGIDPTTLQTVYGGVQFAGTNGQSRDAYNTDWSNVGPRIGFAFAVDPKTVIRGGYGIMYSYGLEGGSSIGFAQTTNYTASLDGGNTPTSYFQSGKPFSTGLLKPTGTSLGLLTDVGNGTIQADFPDRKIPMEQIVSFGVQRALPGNMVLDVKYAGNFSSRLRVNLWRNGVATLAALKAAQANPQIWDQQVPNPYYGVAAMSGPGQCGTSSTVEAIALILPGSQYCSPGGYGLVGQYNAPLGRNWYDGLEVKLDREATGRGPSFHLAYTYSKTINGDGYENGWPYQDPFQIHWLAGTDRTHVFSLTTVWNLPVGRGGWIATRPNRAVGVLINDWTLSGVFNAQSGTPVGLNTGYYYTCPSQSFRPKNGTSVGQGHWFNNDESCWRGIPQWGLMNLPGTTAQVRNPTIPSLNLSIQKTTAIWNNLKFQIRLDAFNALNSVLFGGPDTNPGDGPATFSPNAGWSGFGTVGPQQQNFPRQLQISGKVFF</sequence>